<dbReference type="PANTHER" id="PTHR47151:SF2">
    <property type="entry name" value="AMINO ACID BINDING PROTEIN"/>
    <property type="match status" value="1"/>
</dbReference>
<dbReference type="InterPro" id="IPR028081">
    <property type="entry name" value="Leu-bd"/>
</dbReference>
<evidence type="ECO:0000313" key="5">
    <source>
        <dbReference type="Proteomes" id="UP000268469"/>
    </source>
</evidence>
<evidence type="ECO:0000313" key="4">
    <source>
        <dbReference type="EMBL" id="RKX71839.1"/>
    </source>
</evidence>
<dbReference type="PANTHER" id="PTHR47151">
    <property type="entry name" value="LEU/ILE/VAL-BINDING ABC TRANSPORTER SUBUNIT"/>
    <property type="match status" value="1"/>
</dbReference>
<comment type="caution">
    <text evidence="4">The sequence shown here is derived from an EMBL/GenBank/DDBJ whole genome shotgun (WGS) entry which is preliminary data.</text>
</comment>
<reference evidence="4 5" key="1">
    <citation type="submission" date="2018-06" db="EMBL/GenBank/DDBJ databases">
        <title>Extensive metabolic versatility and redundancy in microbially diverse, dynamic hydrothermal sediments.</title>
        <authorList>
            <person name="Dombrowski N."/>
            <person name="Teske A."/>
            <person name="Baker B.J."/>
        </authorList>
    </citation>
    <scope>NUCLEOTIDE SEQUENCE [LARGE SCALE GENOMIC DNA]</scope>
    <source>
        <strain evidence="4">B36_G15</strain>
    </source>
</reference>
<organism evidence="4 5">
    <name type="scientific">candidate division WOR-3 bacterium</name>
    <dbReference type="NCBI Taxonomy" id="2052148"/>
    <lineage>
        <taxon>Bacteria</taxon>
        <taxon>Bacteria division WOR-3</taxon>
    </lineage>
</organism>
<dbReference type="CDD" id="cd06342">
    <property type="entry name" value="PBP1_ABC_LIVBP-like"/>
    <property type="match status" value="1"/>
</dbReference>
<dbReference type="InterPro" id="IPR028082">
    <property type="entry name" value="Peripla_BP_I"/>
</dbReference>
<dbReference type="AlphaFoldDB" id="A0A660SM39"/>
<sequence>MNMRLLIIPIILSTTCVERPIKIGVVADLSGSGRDLGWSIVRGVELAVDEYNEHAIAPKILLLVRDDRGDSARAVAMARDLTKRGVIGVIGHMNSHCSIAAAPIYHKSRIPMITPSSTAPELTQLGYDNVFRLCGRDDLQGKIAGYFVKEHLKSKRILILADRSIYAQGLANAFESEMENRVVGRVDFETGHPPLEKLKAMLPLKLPDLVYFAGLYKDGAEILRLIPKKIDFLAGDGIATQEFLKLTGGRAEGVYFTFGPPIHQLGSAVHFLRIAHEKRIQVEPYTCNAYDATNLLIDAYFRAKGKDLSSFIHHNKFDGSIGMIQFDKNGDLLGSPFMIWMVKGGGFIPWSKKID</sequence>
<comment type="similarity">
    <text evidence="1">Belongs to the leucine-binding protein family.</text>
</comment>
<gene>
    <name evidence="4" type="ORF">DRP53_00155</name>
</gene>
<evidence type="ECO:0000259" key="3">
    <source>
        <dbReference type="Pfam" id="PF13458"/>
    </source>
</evidence>
<protein>
    <recommendedName>
        <fullName evidence="3">Leucine-binding protein domain-containing protein</fullName>
    </recommendedName>
</protein>
<name>A0A660SM39_UNCW3</name>
<evidence type="ECO:0000256" key="2">
    <source>
        <dbReference type="ARBA" id="ARBA00022729"/>
    </source>
</evidence>
<dbReference type="Gene3D" id="3.40.50.2300">
    <property type="match status" value="2"/>
</dbReference>
<keyword evidence="2" id="KW-0732">Signal</keyword>
<dbReference type="SUPFAM" id="SSF53822">
    <property type="entry name" value="Periplasmic binding protein-like I"/>
    <property type="match status" value="1"/>
</dbReference>
<dbReference type="Proteomes" id="UP000268469">
    <property type="component" value="Unassembled WGS sequence"/>
</dbReference>
<proteinExistence type="inferred from homology"/>
<dbReference type="EMBL" id="QNBE01000001">
    <property type="protein sequence ID" value="RKX71839.1"/>
    <property type="molecule type" value="Genomic_DNA"/>
</dbReference>
<feature type="domain" description="Leucine-binding protein" evidence="3">
    <location>
        <begin position="20"/>
        <end position="343"/>
    </location>
</feature>
<dbReference type="Pfam" id="PF13458">
    <property type="entry name" value="Peripla_BP_6"/>
    <property type="match status" value="1"/>
</dbReference>
<accession>A0A660SM39</accession>
<evidence type="ECO:0000256" key="1">
    <source>
        <dbReference type="ARBA" id="ARBA00010062"/>
    </source>
</evidence>